<gene>
    <name evidence="11" type="ORF">J3R30DRAFT_3439044</name>
</gene>
<dbReference type="InterPro" id="IPR000742">
    <property type="entry name" value="EGF"/>
</dbReference>
<accession>A0A9W9DTQ5</accession>
<evidence type="ECO:0000256" key="9">
    <source>
        <dbReference type="SAM" id="SignalP"/>
    </source>
</evidence>
<dbReference type="SMART" id="SM00261">
    <property type="entry name" value="FU"/>
    <property type="match status" value="7"/>
</dbReference>
<keyword evidence="8" id="KW-0472">Membrane</keyword>
<evidence type="ECO:0000313" key="12">
    <source>
        <dbReference type="Proteomes" id="UP001150266"/>
    </source>
</evidence>
<dbReference type="Gene3D" id="2.10.25.10">
    <property type="entry name" value="Laminin"/>
    <property type="match status" value="1"/>
</dbReference>
<keyword evidence="8" id="KW-0812">Transmembrane</keyword>
<dbReference type="OrthoDB" id="18487at2759"/>
<dbReference type="SUPFAM" id="SSF57184">
    <property type="entry name" value="Growth factor receptor domain"/>
    <property type="match status" value="3"/>
</dbReference>
<evidence type="ECO:0000256" key="1">
    <source>
        <dbReference type="ARBA" id="ARBA00004613"/>
    </source>
</evidence>
<evidence type="ECO:0000313" key="11">
    <source>
        <dbReference type="EMBL" id="KAJ4485371.1"/>
    </source>
</evidence>
<evidence type="ECO:0000256" key="2">
    <source>
        <dbReference type="ARBA" id="ARBA00022525"/>
    </source>
</evidence>
<feature type="compositionally biased region" description="Polar residues" evidence="7">
    <location>
        <begin position="854"/>
        <end position="869"/>
    </location>
</feature>
<dbReference type="CDD" id="cd00064">
    <property type="entry name" value="FU"/>
    <property type="match status" value="3"/>
</dbReference>
<feature type="chain" id="PRO_5040871432" evidence="9">
    <location>
        <begin position="29"/>
        <end position="923"/>
    </location>
</feature>
<evidence type="ECO:0000256" key="5">
    <source>
        <dbReference type="ARBA" id="ARBA00023180"/>
    </source>
</evidence>
<feature type="transmembrane region" description="Helical" evidence="8">
    <location>
        <begin position="669"/>
        <end position="690"/>
    </location>
</feature>
<evidence type="ECO:0000256" key="8">
    <source>
        <dbReference type="SAM" id="Phobius"/>
    </source>
</evidence>
<evidence type="ECO:0000256" key="6">
    <source>
        <dbReference type="PROSITE-ProRule" id="PRU00076"/>
    </source>
</evidence>
<keyword evidence="4 9" id="KW-0732">Signal</keyword>
<dbReference type="AlphaFoldDB" id="A0A9W9DTQ5"/>
<comment type="caution">
    <text evidence="11">The sequence shown here is derived from an EMBL/GenBank/DDBJ whole genome shotgun (WGS) entry which is preliminary data.</text>
</comment>
<evidence type="ECO:0000256" key="4">
    <source>
        <dbReference type="ARBA" id="ARBA00022729"/>
    </source>
</evidence>
<dbReference type="PANTHER" id="PTHR15332:SF175">
    <property type="entry name" value="PROPROTEIN CONVERTASE SUBTILISIN_KEXIN TYPE 5-LIKE"/>
    <property type="match status" value="1"/>
</dbReference>
<feature type="disulfide bond" evidence="6">
    <location>
        <begin position="194"/>
        <end position="204"/>
    </location>
</feature>
<protein>
    <submittedName>
        <fullName evidence="11">Growth factor receptor domain-containing protein</fullName>
    </submittedName>
</protein>
<comment type="subcellular location">
    <subcellularLocation>
        <location evidence="1">Secreted</location>
    </subcellularLocation>
</comment>
<dbReference type="PANTHER" id="PTHR15332">
    <property type="entry name" value="PROPROTEIN CONVERTASE SUBTILISIN_KEXIN TYPE 5-LIKE"/>
    <property type="match status" value="1"/>
</dbReference>
<dbReference type="SMART" id="SM00181">
    <property type="entry name" value="EGF"/>
    <property type="match status" value="5"/>
</dbReference>
<keyword evidence="8" id="KW-1133">Transmembrane helix</keyword>
<dbReference type="PROSITE" id="PS00022">
    <property type="entry name" value="EGF_1"/>
    <property type="match status" value="1"/>
</dbReference>
<keyword evidence="11" id="KW-0675">Receptor</keyword>
<feature type="compositionally biased region" description="Polar residues" evidence="7">
    <location>
        <begin position="906"/>
        <end position="917"/>
    </location>
</feature>
<feature type="region of interest" description="Disordered" evidence="7">
    <location>
        <begin position="854"/>
        <end position="875"/>
    </location>
</feature>
<dbReference type="GO" id="GO:0005576">
    <property type="term" value="C:extracellular region"/>
    <property type="evidence" value="ECO:0007669"/>
    <property type="project" value="UniProtKB-SubCell"/>
</dbReference>
<dbReference type="EMBL" id="JAOTPV010000003">
    <property type="protein sequence ID" value="KAJ4485371.1"/>
    <property type="molecule type" value="Genomic_DNA"/>
</dbReference>
<evidence type="ECO:0000259" key="10">
    <source>
        <dbReference type="PROSITE" id="PS50026"/>
    </source>
</evidence>
<feature type="region of interest" description="Disordered" evidence="7">
    <location>
        <begin position="892"/>
        <end position="923"/>
    </location>
</feature>
<keyword evidence="12" id="KW-1185">Reference proteome</keyword>
<evidence type="ECO:0000256" key="7">
    <source>
        <dbReference type="SAM" id="MobiDB-lite"/>
    </source>
</evidence>
<sequence>MLEFSLLPIGSMLLRLTFFSTTYTAAAASSSTPTVVCVAGQCLEGFSNTTLGMTISASGAQTSALLLPGQYTTTTNPQLLHDLLTSSSASLSPSTGFNSSSVSLPLTVALEPGLAIYSNTLYGGSSGFSSLPTSPVGNSSTPLSAQSLALSSDIWATIDVGSTNRVVFWDSVPDFAQLAISGSLSLVDMQSSACEPACSSNGVCTSSGSCSCASGFTGASCESCESGFFGSSCQACPSGCLDCDDGISGSGKCLAFNITNAPSTCNCLNGECGSNGQCSCNAGWTTADNGTACAKCASGFFLTSTGDCKICEIGCSACADITGDCQTCKSGFTQDANDKTKCDAEPTSTSSGTVCPDGSFGSGATCSRCSSSCQTCNGATSNDCIICASGSYAFNGSCITADPNGVCEGTGLIADNNKKECDTCGAKCTSCGISGFTTASTVNQLQCKGCLPGSFLSNGTCVSSCPAGTFISSQDNTTCTACDSSCSTCAGSSTFCLTCANGGLAANGQCVSTCPANTVAANTTKTCLNCHPDCVSCSGTAFNQCLSCPPDRPVLSQGRCLPVCGKSQFFDSTSGSCQACDSTCSSCSGSGPSNCLACSSSSQVLKAGTCISANCNGTADVVTGLGVCLSDLVLVPQASGSGSAAPLPSITGLTQPTVVTQSSSKRLQWWEILLMALGCAFIFLAVIWFWRRRARKQRAKRTKAFAQAKNLDQSTSWRWRLVKFGEKLFGHRASKRTYPEPAPDPFPGLEDSEALKLMRLRNAEEARHHQEMEKLMLISDYQYPPEKRSSYYPPSVLPSLHNTGNSRRHLNVVNSAANRLSGPSLYSQVTGVPRNSPEPRQPVKKDLITSRFSGSSMSASTVHSMNSRDLTGRPHTPAEQYAMDVRSDYLIDTSTPEHPSDHAQWLQPTHTGATVPSKNPFRR</sequence>
<keyword evidence="3 6" id="KW-0245">EGF-like domain</keyword>
<comment type="caution">
    <text evidence="6">Lacks conserved residue(s) required for the propagation of feature annotation.</text>
</comment>
<dbReference type="InterPro" id="IPR009030">
    <property type="entry name" value="Growth_fac_rcpt_cys_sf"/>
</dbReference>
<dbReference type="PROSITE" id="PS50026">
    <property type="entry name" value="EGF_3"/>
    <property type="match status" value="1"/>
</dbReference>
<dbReference type="InterPro" id="IPR043601">
    <property type="entry name" value="Rspo_Fu-CRD_dom"/>
</dbReference>
<dbReference type="Pfam" id="PF15913">
    <property type="entry name" value="Furin-like_2"/>
    <property type="match status" value="1"/>
</dbReference>
<keyword evidence="2" id="KW-0964">Secreted</keyword>
<dbReference type="Pfam" id="PF23106">
    <property type="entry name" value="EGF_Teneurin"/>
    <property type="match status" value="1"/>
</dbReference>
<feature type="signal peptide" evidence="9">
    <location>
        <begin position="1"/>
        <end position="28"/>
    </location>
</feature>
<feature type="disulfide bond" evidence="6">
    <location>
        <begin position="212"/>
        <end position="221"/>
    </location>
</feature>
<dbReference type="PROSITE" id="PS01248">
    <property type="entry name" value="EGF_LAM_1"/>
    <property type="match status" value="1"/>
</dbReference>
<keyword evidence="6" id="KW-1015">Disulfide bond</keyword>
<dbReference type="InterPro" id="IPR002049">
    <property type="entry name" value="LE_dom"/>
</dbReference>
<organism evidence="11 12">
    <name type="scientific">Lentinula aciculospora</name>
    <dbReference type="NCBI Taxonomy" id="153920"/>
    <lineage>
        <taxon>Eukaryota</taxon>
        <taxon>Fungi</taxon>
        <taxon>Dikarya</taxon>
        <taxon>Basidiomycota</taxon>
        <taxon>Agaricomycotina</taxon>
        <taxon>Agaricomycetes</taxon>
        <taxon>Agaricomycetidae</taxon>
        <taxon>Agaricales</taxon>
        <taxon>Marasmiineae</taxon>
        <taxon>Omphalotaceae</taxon>
        <taxon>Lentinula</taxon>
    </lineage>
</organism>
<name>A0A9W9DTQ5_9AGAR</name>
<reference evidence="11" key="1">
    <citation type="submission" date="2022-08" db="EMBL/GenBank/DDBJ databases">
        <title>A Global Phylogenomic Analysis of the Shiitake Genus Lentinula.</title>
        <authorList>
            <consortium name="DOE Joint Genome Institute"/>
            <person name="Sierra-Patev S."/>
            <person name="Min B."/>
            <person name="Naranjo-Ortiz M."/>
            <person name="Looney B."/>
            <person name="Konkel Z."/>
            <person name="Slot J.C."/>
            <person name="Sakamoto Y."/>
            <person name="Steenwyk J.L."/>
            <person name="Rokas A."/>
            <person name="Carro J."/>
            <person name="Camarero S."/>
            <person name="Ferreira P."/>
            <person name="Molpeceres G."/>
            <person name="Ruiz-Duenas F.J."/>
            <person name="Serrano A."/>
            <person name="Henrissat B."/>
            <person name="Drula E."/>
            <person name="Hughes K.W."/>
            <person name="Mata J.L."/>
            <person name="Ishikawa N.K."/>
            <person name="Vargas-Isla R."/>
            <person name="Ushijima S."/>
            <person name="Smith C.A."/>
            <person name="Ahrendt S."/>
            <person name="Andreopoulos W."/>
            <person name="He G."/>
            <person name="Labutti K."/>
            <person name="Lipzen A."/>
            <person name="Ng V."/>
            <person name="Riley R."/>
            <person name="Sandor L."/>
            <person name="Barry K."/>
            <person name="Martinez A.T."/>
            <person name="Xiao Y."/>
            <person name="Gibbons J.G."/>
            <person name="Terashima K."/>
            <person name="Grigoriev I.V."/>
            <person name="Hibbett D.S."/>
        </authorList>
    </citation>
    <scope>NUCLEOTIDE SEQUENCE</scope>
    <source>
        <strain evidence="11">JLM2183</strain>
    </source>
</reference>
<feature type="domain" description="EGF-like" evidence="10">
    <location>
        <begin position="190"/>
        <end position="222"/>
    </location>
</feature>
<keyword evidence="5" id="KW-0325">Glycoprotein</keyword>
<evidence type="ECO:0000256" key="3">
    <source>
        <dbReference type="ARBA" id="ARBA00022536"/>
    </source>
</evidence>
<proteinExistence type="predicted"/>
<dbReference type="InterPro" id="IPR006212">
    <property type="entry name" value="Furin_repeat"/>
</dbReference>
<dbReference type="Gene3D" id="2.10.220.10">
    <property type="entry name" value="Hormone Receptor, Insulin-like Growth Factor Receptor 1, Chain A, domain 2"/>
    <property type="match status" value="4"/>
</dbReference>
<dbReference type="Proteomes" id="UP001150266">
    <property type="component" value="Unassembled WGS sequence"/>
</dbReference>